<accession>A0A318YBW0</accession>
<feature type="transmembrane region" description="Helical" evidence="1">
    <location>
        <begin position="33"/>
        <end position="52"/>
    </location>
</feature>
<protein>
    <submittedName>
        <fullName evidence="2">Uncharacterized protein</fullName>
    </submittedName>
</protein>
<proteinExistence type="predicted"/>
<evidence type="ECO:0000256" key="1">
    <source>
        <dbReference type="SAM" id="Phobius"/>
    </source>
</evidence>
<keyword evidence="1" id="KW-0472">Membrane</keyword>
<gene>
    <name evidence="2" type="ORF">BO87DRAFT_122960</name>
</gene>
<dbReference type="RefSeq" id="XP_025477057.1">
    <property type="nucleotide sequence ID" value="XM_025617978.1"/>
</dbReference>
<dbReference type="Proteomes" id="UP000247647">
    <property type="component" value="Unassembled WGS sequence"/>
</dbReference>
<dbReference type="AlphaFoldDB" id="A0A318YBW0"/>
<keyword evidence="1" id="KW-1133">Transmembrane helix</keyword>
<keyword evidence="1" id="KW-0812">Transmembrane</keyword>
<organism evidence="2 3">
    <name type="scientific">Aspergillus neoniger (strain CBS 115656)</name>
    <dbReference type="NCBI Taxonomy" id="1448310"/>
    <lineage>
        <taxon>Eukaryota</taxon>
        <taxon>Fungi</taxon>
        <taxon>Dikarya</taxon>
        <taxon>Ascomycota</taxon>
        <taxon>Pezizomycotina</taxon>
        <taxon>Eurotiomycetes</taxon>
        <taxon>Eurotiomycetidae</taxon>
        <taxon>Eurotiales</taxon>
        <taxon>Aspergillaceae</taxon>
        <taxon>Aspergillus</taxon>
        <taxon>Aspergillus subgen. Circumdati</taxon>
    </lineage>
</organism>
<evidence type="ECO:0000313" key="2">
    <source>
        <dbReference type="EMBL" id="PYH31579.1"/>
    </source>
</evidence>
<name>A0A318YBW0_ASPNB</name>
<dbReference type="GeneID" id="37120434"/>
<evidence type="ECO:0000313" key="3">
    <source>
        <dbReference type="Proteomes" id="UP000247647"/>
    </source>
</evidence>
<reference evidence="2" key="1">
    <citation type="submission" date="2016-12" db="EMBL/GenBank/DDBJ databases">
        <title>The genomes of Aspergillus section Nigri reveals drivers in fungal speciation.</title>
        <authorList>
            <consortium name="DOE Joint Genome Institute"/>
            <person name="Vesth T.C."/>
            <person name="Nybo J."/>
            <person name="Theobald S."/>
            <person name="Brandl J."/>
            <person name="Frisvad J.C."/>
            <person name="Nielsen K.F."/>
            <person name="Lyhne E.K."/>
            <person name="Kogle M.E."/>
            <person name="Kuo A."/>
            <person name="Riley R."/>
            <person name="Clum A."/>
            <person name="Nolan M."/>
            <person name="Lipzen A."/>
            <person name="Salamov A."/>
            <person name="Henrissat B."/>
            <person name="Wiebenga A."/>
            <person name="De Vries R.P."/>
            <person name="Grigoriev I.V."/>
            <person name="Mortensen U.H."/>
            <person name="Andersen M.R."/>
            <person name="Baker S.E."/>
        </authorList>
    </citation>
    <scope>NUCLEOTIDE SEQUENCE [LARGE SCALE GENOMIC DNA]</scope>
    <source>
        <strain evidence="2">CBS 115656</strain>
    </source>
</reference>
<sequence>MFACCMIRMIPYYFIPCTDNFSRVDASTGFQNFIQVIFYSLFFFPSVVIDIVSSEARWRVST</sequence>
<keyword evidence="3" id="KW-1185">Reference proteome</keyword>
<dbReference type="EMBL" id="KZ821472">
    <property type="protein sequence ID" value="PYH31579.1"/>
    <property type="molecule type" value="Genomic_DNA"/>
</dbReference>